<proteinExistence type="predicted"/>
<comment type="caution">
    <text evidence="3">The sequence shown here is derived from an EMBL/GenBank/DDBJ whole genome shotgun (WGS) entry which is preliminary data.</text>
</comment>
<feature type="region of interest" description="Disordered" evidence="1">
    <location>
        <begin position="30"/>
        <end position="151"/>
    </location>
</feature>
<evidence type="ECO:0000256" key="2">
    <source>
        <dbReference type="SAM" id="SignalP"/>
    </source>
</evidence>
<dbReference type="EMBL" id="MVHJ01000053">
    <property type="protein sequence ID" value="ORA01455.1"/>
    <property type="molecule type" value="Genomic_DNA"/>
</dbReference>
<accession>A0A1W9YN30</accession>
<name>A0A1W9YN30_MYCBA</name>
<evidence type="ECO:0000313" key="3">
    <source>
        <dbReference type="EMBL" id="ORA01455.1"/>
    </source>
</evidence>
<keyword evidence="4" id="KW-1185">Reference proteome</keyword>
<feature type="chain" id="PRO_5039319753" description="Alpha/beta hydrolase" evidence="2">
    <location>
        <begin position="30"/>
        <end position="520"/>
    </location>
</feature>
<gene>
    <name evidence="3" type="ORF">BST17_28220</name>
</gene>
<dbReference type="AlphaFoldDB" id="A0A1W9YN30"/>
<feature type="compositionally biased region" description="Basic and acidic residues" evidence="1">
    <location>
        <begin position="64"/>
        <end position="87"/>
    </location>
</feature>
<dbReference type="RefSeq" id="WP_083062309.1">
    <property type="nucleotide sequence ID" value="NZ_JACKVM010000008.1"/>
</dbReference>
<dbReference type="OrthoDB" id="4568724at2"/>
<dbReference type="Gene3D" id="3.40.50.1820">
    <property type="entry name" value="alpha/beta hydrolase"/>
    <property type="match status" value="1"/>
</dbReference>
<dbReference type="STRING" id="564198.BST17_28220"/>
<dbReference type="Proteomes" id="UP000192366">
    <property type="component" value="Unassembled WGS sequence"/>
</dbReference>
<evidence type="ECO:0008006" key="5">
    <source>
        <dbReference type="Google" id="ProtNLM"/>
    </source>
</evidence>
<protein>
    <recommendedName>
        <fullName evidence="5">Alpha/beta hydrolase</fullName>
    </recommendedName>
</protein>
<sequence length="520" mass="54499">MRQHRGALMPVIWLAIALSGIVLVTAPQAAATPAPNVDRTEASTDPSGPDAGPTDAPRTAGAEQKADSVERVDRTDRDRTPPLDADRPKKKPKRTIEAQRHLASGGEVAGIGPAAEDGSDTGTADPVVSGRSAETGHPPPVAGTPEPIADDGVQAVAPNRTRSPSLVNLIGSVVMNVLIGAIHLADGPPVLPPGSTVTVRTARLDVPVAGGRNVEADWYFPENADRSTRLVYLQHGFMASGPMYSYTAARIAERTNSIVVAPSLSSNFFDPAAAWVGGAPMQQAMAELFVGDRRALVQSASIAAGFPVVLPQQFAFVGHSAGGTLVTAAAGYLARRDALDDLVGVVLLDGVEPAKSRAVTDALTALSGDHQRPVYLISSQRYFWSRGGDMADKLQAARPGVFNGVALTGGWHSDYLQGGNALIQWAQYAITGFSADRNVYAATDISVGWINDLFAGAKSEGIYGAPGQAFPIDTPAGTATATVLPLAAAQRTPLQRLVDGFFTLIFDWAGRHMFVYEPMS</sequence>
<dbReference type="SUPFAM" id="SSF53474">
    <property type="entry name" value="alpha/beta-Hydrolases"/>
    <property type="match status" value="1"/>
</dbReference>
<keyword evidence="2" id="KW-0732">Signal</keyword>
<evidence type="ECO:0000256" key="1">
    <source>
        <dbReference type="SAM" id="MobiDB-lite"/>
    </source>
</evidence>
<organism evidence="3 4">
    <name type="scientific">Mycolicibacterium bacteremicum</name>
    <name type="common">Mycobacterium bacteremicum</name>
    <dbReference type="NCBI Taxonomy" id="564198"/>
    <lineage>
        <taxon>Bacteria</taxon>
        <taxon>Bacillati</taxon>
        <taxon>Actinomycetota</taxon>
        <taxon>Actinomycetes</taxon>
        <taxon>Mycobacteriales</taxon>
        <taxon>Mycobacteriaceae</taxon>
        <taxon>Mycolicibacterium</taxon>
    </lineage>
</organism>
<reference evidence="3 4" key="1">
    <citation type="submission" date="2017-02" db="EMBL/GenBank/DDBJ databases">
        <title>The new phylogeny of genus Mycobacterium.</title>
        <authorList>
            <person name="Tortoli E."/>
            <person name="Trovato A."/>
            <person name="Cirillo D.M."/>
        </authorList>
    </citation>
    <scope>NUCLEOTIDE SEQUENCE [LARGE SCALE GENOMIC DNA]</scope>
    <source>
        <strain evidence="3 4">DSM 45578</strain>
    </source>
</reference>
<dbReference type="InterPro" id="IPR029058">
    <property type="entry name" value="AB_hydrolase_fold"/>
</dbReference>
<feature type="signal peptide" evidence="2">
    <location>
        <begin position="1"/>
        <end position="29"/>
    </location>
</feature>
<evidence type="ECO:0000313" key="4">
    <source>
        <dbReference type="Proteomes" id="UP000192366"/>
    </source>
</evidence>